<feature type="transmembrane region" description="Helical" evidence="8">
    <location>
        <begin position="112"/>
        <end position="130"/>
    </location>
</feature>
<evidence type="ECO:0000256" key="8">
    <source>
        <dbReference type="SAM" id="Phobius"/>
    </source>
</evidence>
<comment type="similarity">
    <text evidence="2">Belongs to the GRP transporter (TC 2.A.7.5) family.</text>
</comment>
<keyword evidence="7 8" id="KW-0472">Membrane</keyword>
<keyword evidence="11" id="KW-1185">Reference proteome</keyword>
<organism evidence="10">
    <name type="scientific">Candidatus Enterococcus mansonii</name>
    <dbReference type="NCBI Taxonomy" id="1834181"/>
    <lineage>
        <taxon>Bacteria</taxon>
        <taxon>Bacillati</taxon>
        <taxon>Bacillota</taxon>
        <taxon>Bacilli</taxon>
        <taxon>Lactobacillales</taxon>
        <taxon>Enterococcaceae</taxon>
        <taxon>Enterococcus</taxon>
    </lineage>
</organism>
<protein>
    <recommendedName>
        <fullName evidence="12">Sugar transport protein</fullName>
    </recommendedName>
</protein>
<dbReference type="PANTHER" id="PTHR16119">
    <property type="entry name" value="TRANSMEMBRANE PROTEIN 144"/>
    <property type="match status" value="1"/>
</dbReference>
<evidence type="ECO:0000313" key="10">
    <source>
        <dbReference type="EMBL" id="OTO07925.1"/>
    </source>
</evidence>
<gene>
    <name evidence="9" type="ORF">A5880_001242</name>
    <name evidence="10" type="ORF">A5880_002195</name>
</gene>
<feature type="transmembrane region" description="Helical" evidence="8">
    <location>
        <begin position="236"/>
        <end position="254"/>
    </location>
</feature>
<evidence type="ECO:0000256" key="3">
    <source>
        <dbReference type="ARBA" id="ARBA00022448"/>
    </source>
</evidence>
<keyword evidence="6 8" id="KW-1133">Transmembrane helix</keyword>
<evidence type="ECO:0000256" key="5">
    <source>
        <dbReference type="ARBA" id="ARBA00022692"/>
    </source>
</evidence>
<dbReference type="EMBL" id="NGLE01000003">
    <property type="protein sequence ID" value="OTO07925.1"/>
    <property type="molecule type" value="Genomic_DNA"/>
</dbReference>
<dbReference type="EMBL" id="NGLE02000001">
    <property type="protein sequence ID" value="MEI5993695.1"/>
    <property type="molecule type" value="Genomic_DNA"/>
</dbReference>
<dbReference type="InterPro" id="IPR037185">
    <property type="entry name" value="EmrE-like"/>
</dbReference>
<accession>A0A242CCE1</accession>
<reference evidence="10" key="1">
    <citation type="submission" date="2017-05" db="EMBL/GenBank/DDBJ databases">
        <title>The Genome Sequence of Enterococcus sp. 4G2_DIV0659.</title>
        <authorList>
            <consortium name="The Broad Institute Genomics Platform"/>
            <consortium name="The Broad Institute Genomic Center for Infectious Diseases"/>
            <person name="Earl A."/>
            <person name="Manson A."/>
            <person name="Schwartman J."/>
            <person name="Gilmore M."/>
            <person name="Abouelleil A."/>
            <person name="Cao P."/>
            <person name="Chapman S."/>
            <person name="Cusick C."/>
            <person name="Shea T."/>
            <person name="Young S."/>
            <person name="Neafsey D."/>
            <person name="Nusbaum C."/>
            <person name="Birren B."/>
        </authorList>
    </citation>
    <scope>NUCLEOTIDE SEQUENCE [LARGE SCALE GENOMIC DNA]</scope>
    <source>
        <strain evidence="10">4G2_DIV0659</strain>
    </source>
</reference>
<comment type="subcellular location">
    <subcellularLocation>
        <location evidence="1">Cell membrane</location>
        <topology evidence="1">Multi-pass membrane protein</topology>
    </subcellularLocation>
</comment>
<feature type="transmembrane region" description="Helical" evidence="8">
    <location>
        <begin position="29"/>
        <end position="47"/>
    </location>
</feature>
<dbReference type="CDD" id="cd23110">
    <property type="entry name" value="GRP"/>
    <property type="match status" value="1"/>
</dbReference>
<comment type="caution">
    <text evidence="10">The sequence shown here is derived from an EMBL/GenBank/DDBJ whole genome shotgun (WGS) entry which is preliminary data.</text>
</comment>
<keyword evidence="3" id="KW-0813">Transport</keyword>
<dbReference type="Proteomes" id="UP000195139">
    <property type="component" value="Unassembled WGS sequence"/>
</dbReference>
<evidence type="ECO:0000313" key="11">
    <source>
        <dbReference type="Proteomes" id="UP000195139"/>
    </source>
</evidence>
<feature type="transmembrane region" description="Helical" evidence="8">
    <location>
        <begin position="150"/>
        <end position="167"/>
    </location>
</feature>
<keyword evidence="5 8" id="KW-0812">Transmembrane</keyword>
<dbReference type="Pfam" id="PF06800">
    <property type="entry name" value="Sugar_transport"/>
    <property type="match status" value="1"/>
</dbReference>
<feature type="transmembrane region" description="Helical" evidence="8">
    <location>
        <begin position="173"/>
        <end position="195"/>
    </location>
</feature>
<dbReference type="Gene3D" id="1.10.3730.20">
    <property type="match status" value="1"/>
</dbReference>
<feature type="transmembrane region" description="Helical" evidence="8">
    <location>
        <begin position="266"/>
        <end position="283"/>
    </location>
</feature>
<dbReference type="SUPFAM" id="SSF103481">
    <property type="entry name" value="Multidrug resistance efflux transporter EmrE"/>
    <property type="match status" value="1"/>
</dbReference>
<evidence type="ECO:0000256" key="2">
    <source>
        <dbReference type="ARBA" id="ARBA00006117"/>
    </source>
</evidence>
<dbReference type="GO" id="GO:0005886">
    <property type="term" value="C:plasma membrane"/>
    <property type="evidence" value="ECO:0007669"/>
    <property type="project" value="UniProtKB-SubCell"/>
</dbReference>
<dbReference type="InterPro" id="IPR010651">
    <property type="entry name" value="Sugar_transport"/>
</dbReference>
<feature type="transmembrane region" description="Helical" evidence="8">
    <location>
        <begin position="54"/>
        <end position="73"/>
    </location>
</feature>
<dbReference type="OrthoDB" id="1452595at2"/>
<proteinExistence type="inferred from homology"/>
<evidence type="ECO:0000313" key="9">
    <source>
        <dbReference type="EMBL" id="MEI5993695.1"/>
    </source>
</evidence>
<dbReference type="GO" id="GO:0015144">
    <property type="term" value="F:carbohydrate transmembrane transporter activity"/>
    <property type="evidence" value="ECO:0007669"/>
    <property type="project" value="InterPro"/>
</dbReference>
<evidence type="ECO:0000256" key="7">
    <source>
        <dbReference type="ARBA" id="ARBA00023136"/>
    </source>
</evidence>
<dbReference type="STRING" id="1834181.A5880_002195"/>
<evidence type="ECO:0000256" key="4">
    <source>
        <dbReference type="ARBA" id="ARBA00022597"/>
    </source>
</evidence>
<reference evidence="9 11" key="2">
    <citation type="submission" date="2018-07" db="EMBL/GenBank/DDBJ databases">
        <title>The Genome Sequence of Enterococcus sp. DIV0659b.</title>
        <authorList>
            <consortium name="The Broad Institute Genomics Platform"/>
            <consortium name="The Broad Institute Genomic Center for Infectious Diseases"/>
            <person name="Earl A."/>
            <person name="Manson A."/>
            <person name="Schwartman J."/>
            <person name="Gilmore M."/>
            <person name="Abouelleil A."/>
            <person name="Cao P."/>
            <person name="Chapman S."/>
            <person name="Cusick C."/>
            <person name="Shea T."/>
            <person name="Young S."/>
            <person name="Neafsey D."/>
            <person name="Nusbaum C."/>
            <person name="Birren B."/>
        </authorList>
    </citation>
    <scope>NUCLEOTIDE SEQUENCE [LARGE SCALE GENOMIC DNA]</scope>
    <source>
        <strain evidence="9 11">4G2_DIV0659</strain>
    </source>
</reference>
<dbReference type="PANTHER" id="PTHR16119:SF17">
    <property type="entry name" value="TRANSMEMBRANE PROTEIN 144"/>
    <property type="match status" value="1"/>
</dbReference>
<sequence length="285" mass="31600">MFIFYFLPAVGWGLMPVIAALTKAKPINQLIGTAIMAFVFSLLFFLVTKPPFDWSIMLFPFLSGCFWAIGQYFQFYAFQLLPVSEAMPISNGTQLIGTTLIAALCFKEWTSIQAFIIGISGIVVIILGIICTSYKEQTQRPMSFEKQKRAITWLLVSSAALTIYVILPRLRQTPAAAVIFPQSLGMVSMVFILSIKEKKQLVIRDISTNLFTGLAWSSANLSLFSLMPIMGVAKSFTFSQLSVLISIAGGLLFFNVKKTPKEKGRILFGALLMLMGIFLIGSIKR</sequence>
<keyword evidence="4" id="KW-0762">Sugar transport</keyword>
<name>A0A242CCE1_9ENTE</name>
<evidence type="ECO:0000256" key="1">
    <source>
        <dbReference type="ARBA" id="ARBA00004651"/>
    </source>
</evidence>
<dbReference type="AlphaFoldDB" id="A0A242CCE1"/>
<evidence type="ECO:0000256" key="6">
    <source>
        <dbReference type="ARBA" id="ARBA00022989"/>
    </source>
</evidence>
<feature type="transmembrane region" description="Helical" evidence="8">
    <location>
        <begin position="207"/>
        <end position="230"/>
    </location>
</feature>
<dbReference type="RefSeq" id="WP_086331074.1">
    <property type="nucleotide sequence ID" value="NZ_NGLE02000001.1"/>
</dbReference>
<evidence type="ECO:0008006" key="12">
    <source>
        <dbReference type="Google" id="ProtNLM"/>
    </source>
</evidence>